<feature type="region of interest" description="Disordered" evidence="1">
    <location>
        <begin position="1"/>
        <end position="250"/>
    </location>
</feature>
<feature type="non-terminal residue" evidence="2">
    <location>
        <position position="270"/>
    </location>
</feature>
<feature type="non-terminal residue" evidence="2">
    <location>
        <position position="1"/>
    </location>
</feature>
<reference evidence="2" key="1">
    <citation type="submission" date="2020-02" db="EMBL/GenBank/DDBJ databases">
        <authorList>
            <person name="Meier V. D."/>
        </authorList>
    </citation>
    <scope>NUCLEOTIDE SEQUENCE</scope>
    <source>
        <strain evidence="2">AVDCRST_MAG36</strain>
    </source>
</reference>
<feature type="compositionally biased region" description="Low complexity" evidence="1">
    <location>
        <begin position="87"/>
        <end position="98"/>
    </location>
</feature>
<organism evidence="2">
    <name type="scientific">uncultured Nocardioidaceae bacterium</name>
    <dbReference type="NCBI Taxonomy" id="253824"/>
    <lineage>
        <taxon>Bacteria</taxon>
        <taxon>Bacillati</taxon>
        <taxon>Actinomycetota</taxon>
        <taxon>Actinomycetes</taxon>
        <taxon>Propionibacteriales</taxon>
        <taxon>Nocardioidaceae</taxon>
        <taxon>environmental samples</taxon>
    </lineage>
</organism>
<protein>
    <submittedName>
        <fullName evidence="2">ABC transporter, permease protein 2 (Cluster 1, maltose/g3p/polyamine/iron)</fullName>
    </submittedName>
</protein>
<dbReference type="AlphaFoldDB" id="A0A6J4MQ08"/>
<feature type="compositionally biased region" description="Low complexity" evidence="1">
    <location>
        <begin position="148"/>
        <end position="157"/>
    </location>
</feature>
<gene>
    <name evidence="2" type="ORF">AVDCRST_MAG36-3053</name>
</gene>
<dbReference type="EMBL" id="CADCUH010000193">
    <property type="protein sequence ID" value="CAA9365654.1"/>
    <property type="molecule type" value="Genomic_DNA"/>
</dbReference>
<sequence>EEPPLRHLGAPHPAVREPAGDHAVHVLQDPRRVRGDSSLPGPGRAHGAGLLDHLERSRHPGVPLVPQLSPLGVRPRGAGRRDRRTGGVRPRPVGVPRPQNGLGADPGDPVRPAGDPGDPQLRHHRSALLAGHADRDHRADSGQRLRRLLPPSVLRQPAEGDRGVRLRRRGEHPADLLEGGPATRQAGAGDVGPAVLPDQLERLPLAGLRPVQPGEPDPPGRARHLAGGEQRPLRPPHGRCGRGLGPGADPVRLRAALHHRGRVPLRREGM</sequence>
<name>A0A6J4MQ08_9ACTN</name>
<feature type="compositionally biased region" description="Basic and acidic residues" evidence="1">
    <location>
        <begin position="132"/>
        <end position="143"/>
    </location>
</feature>
<evidence type="ECO:0000256" key="1">
    <source>
        <dbReference type="SAM" id="MobiDB-lite"/>
    </source>
</evidence>
<feature type="compositionally biased region" description="Basic and acidic residues" evidence="1">
    <location>
        <begin position="14"/>
        <end position="35"/>
    </location>
</feature>
<proteinExistence type="predicted"/>
<accession>A0A6J4MQ08</accession>
<evidence type="ECO:0000313" key="2">
    <source>
        <dbReference type="EMBL" id="CAA9365654.1"/>
    </source>
</evidence>